<keyword evidence="3" id="KW-1185">Reference proteome</keyword>
<feature type="compositionally biased region" description="Basic and acidic residues" evidence="1">
    <location>
        <begin position="310"/>
        <end position="322"/>
    </location>
</feature>
<evidence type="ECO:0000256" key="1">
    <source>
        <dbReference type="SAM" id="MobiDB-lite"/>
    </source>
</evidence>
<dbReference type="Proteomes" id="UP000266841">
    <property type="component" value="Unassembled WGS sequence"/>
</dbReference>
<accession>K0T2T1</accession>
<reference evidence="2 3" key="1">
    <citation type="journal article" date="2012" name="Genome Biol.">
        <title>Genome and low-iron response of an oceanic diatom adapted to chronic iron limitation.</title>
        <authorList>
            <person name="Lommer M."/>
            <person name="Specht M."/>
            <person name="Roy A.S."/>
            <person name="Kraemer L."/>
            <person name="Andreson R."/>
            <person name="Gutowska M.A."/>
            <person name="Wolf J."/>
            <person name="Bergner S.V."/>
            <person name="Schilhabel M.B."/>
            <person name="Klostermeier U.C."/>
            <person name="Beiko R.G."/>
            <person name="Rosenstiel P."/>
            <person name="Hippler M."/>
            <person name="Laroche J."/>
        </authorList>
    </citation>
    <scope>NUCLEOTIDE SEQUENCE [LARGE SCALE GENOMIC DNA]</scope>
    <source>
        <strain evidence="2 3">CCMP1005</strain>
    </source>
</reference>
<feature type="compositionally biased region" description="Low complexity" evidence="1">
    <location>
        <begin position="56"/>
        <end position="68"/>
    </location>
</feature>
<feature type="region of interest" description="Disordered" evidence="1">
    <location>
        <begin position="56"/>
        <end position="111"/>
    </location>
</feature>
<proteinExistence type="predicted"/>
<name>K0T2T1_THAOC</name>
<feature type="region of interest" description="Disordered" evidence="1">
    <location>
        <begin position="240"/>
        <end position="360"/>
    </location>
</feature>
<feature type="compositionally biased region" description="Basic and acidic residues" evidence="1">
    <location>
        <begin position="87"/>
        <end position="107"/>
    </location>
</feature>
<protein>
    <submittedName>
        <fullName evidence="2">Uncharacterized protein</fullName>
    </submittedName>
</protein>
<dbReference type="AlphaFoldDB" id="K0T2T1"/>
<feature type="non-terminal residue" evidence="2">
    <location>
        <position position="432"/>
    </location>
</feature>
<gene>
    <name evidence="2" type="ORF">THAOC_05435</name>
</gene>
<evidence type="ECO:0000313" key="3">
    <source>
        <dbReference type="Proteomes" id="UP000266841"/>
    </source>
</evidence>
<comment type="caution">
    <text evidence="2">The sequence shown here is derived from an EMBL/GenBank/DDBJ whole genome shotgun (WGS) entry which is preliminary data.</text>
</comment>
<organism evidence="2 3">
    <name type="scientific">Thalassiosira oceanica</name>
    <name type="common">Marine diatom</name>
    <dbReference type="NCBI Taxonomy" id="159749"/>
    <lineage>
        <taxon>Eukaryota</taxon>
        <taxon>Sar</taxon>
        <taxon>Stramenopiles</taxon>
        <taxon>Ochrophyta</taxon>
        <taxon>Bacillariophyta</taxon>
        <taxon>Coscinodiscophyceae</taxon>
        <taxon>Thalassiosirophycidae</taxon>
        <taxon>Thalassiosirales</taxon>
        <taxon>Thalassiosiraceae</taxon>
        <taxon>Thalassiosira</taxon>
    </lineage>
</organism>
<dbReference type="EMBL" id="AGNL01005009">
    <property type="protein sequence ID" value="EJK72973.1"/>
    <property type="molecule type" value="Genomic_DNA"/>
</dbReference>
<feature type="compositionally biased region" description="Basic and acidic residues" evidence="1">
    <location>
        <begin position="241"/>
        <end position="264"/>
    </location>
</feature>
<feature type="compositionally biased region" description="Basic and acidic residues" evidence="1">
    <location>
        <begin position="285"/>
        <end position="301"/>
    </location>
</feature>
<evidence type="ECO:0000313" key="2">
    <source>
        <dbReference type="EMBL" id="EJK72973.1"/>
    </source>
</evidence>
<sequence length="432" mass="46702">MQPSHTLFMQQAFIDECLPMGSSIRSKQIGHASLSGLSWPLAISCCRRFRSVEDSASAEPARAAAAASDMLRRERQAGPVSETASSPDHKADGRQDDNADDGRRASDIDVSAGLISDERRLALQKTTTTKAPALPSNGRRATSAARVRWDLFPMRGGDTWLSEDRVFQERAGSKAVAHCMRGSPALRAQSPPWMGAGEEPLNGTLAEQNGSIPSFEWRWRGSRPEVACRAAAAVFSGDVAGHCREDPPESSRRKGAEVQDEVRVDASPSANDPAAENYPSAGEAGDDRGSPRDRADGRSPTDLEASGARNLERAGGRRDRPGKVARGGDSTKTTGLAPRPVRTAIRAPRAPSWKGQTLGRTDHLDEALRGEGIVLRPVRQRAPGDVCSARSRSSRWPQPPSWRSTQVCVDCGAGWDKNWRDFVQMHPCERAG</sequence>